<dbReference type="Proteomes" id="UP001174694">
    <property type="component" value="Unassembled WGS sequence"/>
</dbReference>
<keyword evidence="5" id="KW-1185">Reference proteome</keyword>
<dbReference type="AlphaFoldDB" id="A0AA38S7I2"/>
<dbReference type="PROSITE" id="PS00463">
    <property type="entry name" value="ZN2_CY6_FUNGAL_1"/>
    <property type="match status" value="1"/>
</dbReference>
<feature type="compositionally biased region" description="Polar residues" evidence="2">
    <location>
        <begin position="108"/>
        <end position="117"/>
    </location>
</feature>
<dbReference type="PANTHER" id="PTHR31668">
    <property type="entry name" value="GLUCOSE TRANSPORT TRANSCRIPTION REGULATOR RGT1-RELATED-RELATED"/>
    <property type="match status" value="1"/>
</dbReference>
<dbReference type="GO" id="GO:0000981">
    <property type="term" value="F:DNA-binding transcription factor activity, RNA polymerase II-specific"/>
    <property type="evidence" value="ECO:0007669"/>
    <property type="project" value="InterPro"/>
</dbReference>
<protein>
    <submittedName>
        <fullName evidence="4">Lactose regulatory protein LAC9-like protein 2</fullName>
    </submittedName>
</protein>
<reference evidence="4" key="1">
    <citation type="submission" date="2022-07" db="EMBL/GenBank/DDBJ databases">
        <title>Fungi with potential for degradation of polypropylene.</title>
        <authorList>
            <person name="Gostincar C."/>
        </authorList>
    </citation>
    <scope>NUCLEOTIDE SEQUENCE</scope>
    <source>
        <strain evidence="4">EXF-13308</strain>
    </source>
</reference>
<organism evidence="4 5">
    <name type="scientific">Pleurostoma richardsiae</name>
    <dbReference type="NCBI Taxonomy" id="41990"/>
    <lineage>
        <taxon>Eukaryota</taxon>
        <taxon>Fungi</taxon>
        <taxon>Dikarya</taxon>
        <taxon>Ascomycota</taxon>
        <taxon>Pezizomycotina</taxon>
        <taxon>Sordariomycetes</taxon>
        <taxon>Sordariomycetidae</taxon>
        <taxon>Calosphaeriales</taxon>
        <taxon>Pleurostomataceae</taxon>
        <taxon>Pleurostoma</taxon>
    </lineage>
</organism>
<dbReference type="GO" id="GO:0008270">
    <property type="term" value="F:zinc ion binding"/>
    <property type="evidence" value="ECO:0007669"/>
    <property type="project" value="InterPro"/>
</dbReference>
<dbReference type="EMBL" id="JANBVO010000001">
    <property type="protein sequence ID" value="KAJ9157680.1"/>
    <property type="molecule type" value="Genomic_DNA"/>
</dbReference>
<comment type="caution">
    <text evidence="4">The sequence shown here is derived from an EMBL/GenBank/DDBJ whole genome shotgun (WGS) entry which is preliminary data.</text>
</comment>
<dbReference type="SMART" id="SM00066">
    <property type="entry name" value="GAL4"/>
    <property type="match status" value="1"/>
</dbReference>
<feature type="region of interest" description="Disordered" evidence="2">
    <location>
        <begin position="141"/>
        <end position="188"/>
    </location>
</feature>
<feature type="region of interest" description="Disordered" evidence="2">
    <location>
        <begin position="104"/>
        <end position="125"/>
    </location>
</feature>
<gene>
    <name evidence="4" type="ORF">NKR23_g649</name>
</gene>
<proteinExistence type="predicted"/>
<accession>A0AA38S7I2</accession>
<dbReference type="CDD" id="cd00067">
    <property type="entry name" value="GAL4"/>
    <property type="match status" value="1"/>
</dbReference>
<evidence type="ECO:0000259" key="3">
    <source>
        <dbReference type="PROSITE" id="PS50048"/>
    </source>
</evidence>
<sequence>MTNPKVDGLQAKHRACDECRSRKLACTKEADGCARCKREGIACHYSPQKPMGRPRKRPTAVETARGEGQEPVIVPADETAMDVDAAFLDSNGNDFSFLDLLGPEYLSGQPQGPQSQRLEPVPDESFKGPWHFDIANINFGAGGGAGDSAQEPASQEPGQRDFLPSSAQIPGLSSQGSTPPDSGLPENSVGDSCTCLAGLYLALDSLQRLPNRVGPAMKVARGACKAAHDAIQCPTCSPPFVHATENLPMASFRNMMLIGALLPSVADAYQRILKMVDEEVDKATAERRQLPFQLNDYGGLWGPLASSSCDVDSHFRQKPLEPAMWRLTIRAILKIDIYGISSNADESNTGCMTFTQLGLKDVIVKMDEMSRSRHEQMDAMVAAGFTVNGPGGCPHPPLQPGEKPTCQKIIDIARIAMSQLVIA</sequence>
<dbReference type="Pfam" id="PF00172">
    <property type="entry name" value="Zn_clus"/>
    <property type="match status" value="1"/>
</dbReference>
<dbReference type="PANTHER" id="PTHR31668:SF4">
    <property type="entry name" value="TRANSCRIPTIONAL ACTIVATOR PROTEIN DAL81"/>
    <property type="match status" value="1"/>
</dbReference>
<dbReference type="GO" id="GO:0001080">
    <property type="term" value="P:nitrogen catabolite activation of transcription from RNA polymerase II promoter"/>
    <property type="evidence" value="ECO:0007669"/>
    <property type="project" value="TreeGrafter"/>
</dbReference>
<feature type="region of interest" description="Disordered" evidence="2">
    <location>
        <begin position="45"/>
        <end position="76"/>
    </location>
</feature>
<dbReference type="GO" id="GO:0005634">
    <property type="term" value="C:nucleus"/>
    <property type="evidence" value="ECO:0007669"/>
    <property type="project" value="TreeGrafter"/>
</dbReference>
<evidence type="ECO:0000256" key="2">
    <source>
        <dbReference type="SAM" id="MobiDB-lite"/>
    </source>
</evidence>
<dbReference type="InterPro" id="IPR036864">
    <property type="entry name" value="Zn2-C6_fun-type_DNA-bd_sf"/>
</dbReference>
<feature type="compositionally biased region" description="Polar residues" evidence="2">
    <location>
        <begin position="165"/>
        <end position="180"/>
    </location>
</feature>
<dbReference type="InterPro" id="IPR001138">
    <property type="entry name" value="Zn2Cys6_DnaBD"/>
</dbReference>
<dbReference type="InterPro" id="IPR050797">
    <property type="entry name" value="Carb_Metab_Trans_Reg"/>
</dbReference>
<feature type="domain" description="Zn(2)-C6 fungal-type" evidence="3">
    <location>
        <begin position="15"/>
        <end position="45"/>
    </location>
</feature>
<dbReference type="Gene3D" id="4.10.240.10">
    <property type="entry name" value="Zn(2)-C6 fungal-type DNA-binding domain"/>
    <property type="match status" value="1"/>
</dbReference>
<evidence type="ECO:0000313" key="5">
    <source>
        <dbReference type="Proteomes" id="UP001174694"/>
    </source>
</evidence>
<evidence type="ECO:0000313" key="4">
    <source>
        <dbReference type="EMBL" id="KAJ9157680.1"/>
    </source>
</evidence>
<evidence type="ECO:0000256" key="1">
    <source>
        <dbReference type="ARBA" id="ARBA00023242"/>
    </source>
</evidence>
<name>A0AA38S7I2_9PEZI</name>
<dbReference type="SUPFAM" id="SSF57701">
    <property type="entry name" value="Zn2/Cys6 DNA-binding domain"/>
    <property type="match status" value="1"/>
</dbReference>
<dbReference type="PROSITE" id="PS50048">
    <property type="entry name" value="ZN2_CY6_FUNGAL_2"/>
    <property type="match status" value="1"/>
</dbReference>
<keyword evidence="1" id="KW-0539">Nucleus</keyword>